<evidence type="ECO:0000313" key="3">
    <source>
        <dbReference type="EMBL" id="KAA1134690.1"/>
    </source>
</evidence>
<proteinExistence type="predicted"/>
<dbReference type="AlphaFoldDB" id="A0A5B0S9Q0"/>
<dbReference type="GO" id="GO:0005737">
    <property type="term" value="C:cytoplasm"/>
    <property type="evidence" value="ECO:0007669"/>
    <property type="project" value="InterPro"/>
</dbReference>
<protein>
    <recommendedName>
        <fullName evidence="2">BAR domain-containing protein</fullName>
    </recommendedName>
</protein>
<accession>A0A5B0S9Q0</accession>
<dbReference type="EMBL" id="VDEP01000046">
    <property type="protein sequence ID" value="KAA1134690.1"/>
    <property type="molecule type" value="Genomic_DNA"/>
</dbReference>
<feature type="region of interest" description="Disordered" evidence="1">
    <location>
        <begin position="1"/>
        <end position="26"/>
    </location>
</feature>
<evidence type="ECO:0000313" key="4">
    <source>
        <dbReference type="Proteomes" id="UP000325313"/>
    </source>
</evidence>
<organism evidence="3 4">
    <name type="scientific">Puccinia graminis f. sp. tritici</name>
    <dbReference type="NCBI Taxonomy" id="56615"/>
    <lineage>
        <taxon>Eukaryota</taxon>
        <taxon>Fungi</taxon>
        <taxon>Dikarya</taxon>
        <taxon>Basidiomycota</taxon>
        <taxon>Pucciniomycotina</taxon>
        <taxon>Pucciniomycetes</taxon>
        <taxon>Pucciniales</taxon>
        <taxon>Pucciniaceae</taxon>
        <taxon>Puccinia</taxon>
    </lineage>
</organism>
<evidence type="ECO:0000259" key="2">
    <source>
        <dbReference type="Pfam" id="PF03114"/>
    </source>
</evidence>
<reference evidence="3 4" key="1">
    <citation type="submission" date="2019-05" db="EMBL/GenBank/DDBJ databases">
        <title>Emergence of the Ug99 lineage of the wheat stem rust pathogen through somatic hybridization.</title>
        <authorList>
            <person name="Li F."/>
            <person name="Upadhyaya N.M."/>
            <person name="Sperschneider J."/>
            <person name="Matny O."/>
            <person name="Nguyen-Phuc H."/>
            <person name="Mago R."/>
            <person name="Raley C."/>
            <person name="Miller M.E."/>
            <person name="Silverstein K.A.T."/>
            <person name="Henningsen E."/>
            <person name="Hirsch C.D."/>
            <person name="Visser B."/>
            <person name="Pretorius Z.A."/>
            <person name="Steffenson B.J."/>
            <person name="Schwessinger B."/>
            <person name="Dodds P.N."/>
            <person name="Figueroa M."/>
        </authorList>
    </citation>
    <scope>NUCLEOTIDE SEQUENCE [LARGE SCALE GENOMIC DNA]</scope>
    <source>
        <strain evidence="3 4">Ug99</strain>
    </source>
</reference>
<dbReference type="Gene3D" id="1.20.1270.60">
    <property type="entry name" value="Arfaptin homology (AH) domain/BAR domain"/>
    <property type="match status" value="1"/>
</dbReference>
<feature type="domain" description="BAR" evidence="2">
    <location>
        <begin position="85"/>
        <end position="124"/>
    </location>
</feature>
<gene>
    <name evidence="3" type="ORF">PGTUg99_002890</name>
</gene>
<name>A0A5B0S9Q0_PUCGR</name>
<dbReference type="InterPro" id="IPR004148">
    <property type="entry name" value="BAR_dom"/>
</dbReference>
<evidence type="ECO:0000256" key="1">
    <source>
        <dbReference type="SAM" id="MobiDB-lite"/>
    </source>
</evidence>
<dbReference type="InterPro" id="IPR027267">
    <property type="entry name" value="AH/BAR_dom_sf"/>
</dbReference>
<sequence>MIEDGQGDISKRAELNDVAESPADRSPLPGYGTCMSICRIRSVQGPGSWEICGDPHGWTSIHLSKPQHQKFKESNIKINMSWSGFKKTVNRAGTTLMQKTGQLEKTTDREFQEHENRFKTYDRAFNIVYFYLIFQ</sequence>
<comment type="caution">
    <text evidence="3">The sequence shown here is derived from an EMBL/GenBank/DDBJ whole genome shotgun (WGS) entry which is preliminary data.</text>
</comment>
<dbReference type="Pfam" id="PF03114">
    <property type="entry name" value="BAR"/>
    <property type="match status" value="1"/>
</dbReference>
<dbReference type="Proteomes" id="UP000325313">
    <property type="component" value="Unassembled WGS sequence"/>
</dbReference>